<reference evidence="2" key="1">
    <citation type="journal article" date="2020" name="Stud. Mycol.">
        <title>101 Dothideomycetes genomes: a test case for predicting lifestyles and emergence of pathogens.</title>
        <authorList>
            <person name="Haridas S."/>
            <person name="Albert R."/>
            <person name="Binder M."/>
            <person name="Bloem J."/>
            <person name="Labutti K."/>
            <person name="Salamov A."/>
            <person name="Andreopoulos B."/>
            <person name="Baker S."/>
            <person name="Barry K."/>
            <person name="Bills G."/>
            <person name="Bluhm B."/>
            <person name="Cannon C."/>
            <person name="Castanera R."/>
            <person name="Culley D."/>
            <person name="Daum C."/>
            <person name="Ezra D."/>
            <person name="Gonzalez J."/>
            <person name="Henrissat B."/>
            <person name="Kuo A."/>
            <person name="Liang C."/>
            <person name="Lipzen A."/>
            <person name="Lutzoni F."/>
            <person name="Magnuson J."/>
            <person name="Mondo S."/>
            <person name="Nolan M."/>
            <person name="Ohm R."/>
            <person name="Pangilinan J."/>
            <person name="Park H.-J."/>
            <person name="Ramirez L."/>
            <person name="Alfaro M."/>
            <person name="Sun H."/>
            <person name="Tritt A."/>
            <person name="Yoshinaga Y."/>
            <person name="Zwiers L.-H."/>
            <person name="Turgeon B."/>
            <person name="Goodwin S."/>
            <person name="Spatafora J."/>
            <person name="Crous P."/>
            <person name="Grigoriev I."/>
        </authorList>
    </citation>
    <scope>NUCLEOTIDE SEQUENCE</scope>
    <source>
        <strain evidence="2">CBS 133067</strain>
    </source>
</reference>
<name>A0A9P4IM76_9PEZI</name>
<feature type="region of interest" description="Disordered" evidence="1">
    <location>
        <begin position="141"/>
        <end position="166"/>
    </location>
</feature>
<dbReference type="InterPro" id="IPR014756">
    <property type="entry name" value="Ig_E-set"/>
</dbReference>
<feature type="region of interest" description="Disordered" evidence="1">
    <location>
        <begin position="438"/>
        <end position="465"/>
    </location>
</feature>
<proteinExistence type="predicted"/>
<evidence type="ECO:0000256" key="1">
    <source>
        <dbReference type="SAM" id="MobiDB-lite"/>
    </source>
</evidence>
<feature type="compositionally biased region" description="Basic and acidic residues" evidence="1">
    <location>
        <begin position="543"/>
        <end position="553"/>
    </location>
</feature>
<dbReference type="OrthoDB" id="5422351at2759"/>
<dbReference type="PANTHER" id="PTHR40625">
    <property type="entry name" value="GTP-BINDING PROTEIN ESDC-RELATED"/>
    <property type="match status" value="1"/>
</dbReference>
<feature type="compositionally biased region" description="Low complexity" evidence="1">
    <location>
        <begin position="345"/>
        <end position="356"/>
    </location>
</feature>
<comment type="caution">
    <text evidence="2">The sequence shown here is derived from an EMBL/GenBank/DDBJ whole genome shotgun (WGS) entry which is preliminary data.</text>
</comment>
<protein>
    <submittedName>
        <fullName evidence="2">Uncharacterized protein</fullName>
    </submittedName>
</protein>
<keyword evidence="3" id="KW-1185">Reference proteome</keyword>
<evidence type="ECO:0000313" key="2">
    <source>
        <dbReference type="EMBL" id="KAF2104105.1"/>
    </source>
</evidence>
<evidence type="ECO:0000313" key="3">
    <source>
        <dbReference type="Proteomes" id="UP000799772"/>
    </source>
</evidence>
<dbReference type="SUPFAM" id="SSF81296">
    <property type="entry name" value="E set domains"/>
    <property type="match status" value="1"/>
</dbReference>
<feature type="region of interest" description="Disordered" evidence="1">
    <location>
        <begin position="226"/>
        <end position="270"/>
    </location>
</feature>
<dbReference type="AlphaFoldDB" id="A0A9P4IM76"/>
<feature type="compositionally biased region" description="Basic and acidic residues" evidence="1">
    <location>
        <begin position="242"/>
        <end position="251"/>
    </location>
</feature>
<organism evidence="2 3">
    <name type="scientific">Rhizodiscina lignyota</name>
    <dbReference type="NCBI Taxonomy" id="1504668"/>
    <lineage>
        <taxon>Eukaryota</taxon>
        <taxon>Fungi</taxon>
        <taxon>Dikarya</taxon>
        <taxon>Ascomycota</taxon>
        <taxon>Pezizomycotina</taxon>
        <taxon>Dothideomycetes</taxon>
        <taxon>Pleosporomycetidae</taxon>
        <taxon>Aulographales</taxon>
        <taxon>Rhizodiscinaceae</taxon>
        <taxon>Rhizodiscina</taxon>
    </lineage>
</organism>
<dbReference type="Proteomes" id="UP000799772">
    <property type="component" value="Unassembled WGS sequence"/>
</dbReference>
<feature type="compositionally biased region" description="Polar residues" evidence="1">
    <location>
        <begin position="357"/>
        <end position="372"/>
    </location>
</feature>
<dbReference type="InterPro" id="IPR013783">
    <property type="entry name" value="Ig-like_fold"/>
</dbReference>
<gene>
    <name evidence="2" type="ORF">NA57DRAFT_70318</name>
</gene>
<feature type="region of interest" description="Disordered" evidence="1">
    <location>
        <begin position="289"/>
        <end position="391"/>
    </location>
</feature>
<dbReference type="Gene3D" id="2.60.40.10">
    <property type="entry name" value="Immunoglobulins"/>
    <property type="match status" value="1"/>
</dbReference>
<feature type="compositionally biased region" description="Basic and acidic residues" evidence="1">
    <location>
        <begin position="309"/>
        <end position="327"/>
    </location>
</feature>
<accession>A0A9P4IM76</accession>
<dbReference type="PANTHER" id="PTHR40625:SF1">
    <property type="entry name" value="AMP-ACTIVATED PROTEIN KINASE GLYCOGEN-BINDING DOMAIN-CONTAINING PROTEIN"/>
    <property type="match status" value="1"/>
</dbReference>
<sequence length="682" mass="75119">MDGTTLVTFMYQNPRAYSVELLGSWDNFNQAYPLTRDTRRGGGQWTGCYRFENIILDGDTQPKEGKRTGGLKMGSTYWYYYRVDGGMVETYDEAEPNTTSCPLLPGQCVNVLDVPSDGSVESAPQLSTSSSAAVQTLNPEDRYVNPRPAPRPKLPRLITPVSRGPGTQKIKARLFGDASHPMTAGGWVAERDALSRSSNDERLIKSAAASPSTAVKSAFSFLKGPQSVLTPSDGGRGRSRILRPENRRTERSTSPGERMKISSPTLTYRSDADRQHISLLEAQLAMLGSPAEADEPRQRYAPLRSHPVTLEDRGHLAGRRSRSDDHTHKRQSSDVPISSPKEIPSLLLRSRSVSSSETMARNSLQRVSSSYAHSDPRFPQRSISRRRAPSPLRTSINWDDIEAVQAFNPPTQIQEVDFEDARTPARVDGLASPVQFGKQNIEGGHIPSRSHTKTPSLDKELPPLPSYLIPSPLRVRSAPSEIPASTPEIENYVSNRSHFSIWSTNSAESAEEPEPETGSEGQFSPIFSSVEGGSTGENTPLHIPDREAPKLDDYFPQTEGDEDQQLSSNERPDLIALRELQELIRSPTSTTPDPMAMRRPFTSPLMSRSRELLAMDEGSAFGDLTPTSTAFKQLDLSLLPSDREPVVAVAGESLPEQVAASRQLTQMEELMNEFDYLGGLLS</sequence>
<dbReference type="EMBL" id="ML978121">
    <property type="protein sequence ID" value="KAF2104105.1"/>
    <property type="molecule type" value="Genomic_DNA"/>
</dbReference>
<feature type="region of interest" description="Disordered" evidence="1">
    <location>
        <begin position="504"/>
        <end position="570"/>
    </location>
</feature>